<organism evidence="1 2">
    <name type="scientific">Ruminococcus albus</name>
    <dbReference type="NCBI Taxonomy" id="1264"/>
    <lineage>
        <taxon>Bacteria</taxon>
        <taxon>Bacillati</taxon>
        <taxon>Bacillota</taxon>
        <taxon>Clostridia</taxon>
        <taxon>Eubacteriales</taxon>
        <taxon>Oscillospiraceae</taxon>
        <taxon>Ruminococcus</taxon>
    </lineage>
</organism>
<protein>
    <submittedName>
        <fullName evidence="1">Uncharacterized protein</fullName>
    </submittedName>
</protein>
<dbReference type="AlphaFoldDB" id="A0A1I1M622"/>
<dbReference type="OrthoDB" id="1816196at2"/>
<accession>A0A1I1M622</accession>
<dbReference type="EMBL" id="FOKQ01000020">
    <property type="protein sequence ID" value="SFC77100.1"/>
    <property type="molecule type" value="Genomic_DNA"/>
</dbReference>
<dbReference type="Proteomes" id="UP000182192">
    <property type="component" value="Unassembled WGS sequence"/>
</dbReference>
<evidence type="ECO:0000313" key="2">
    <source>
        <dbReference type="Proteomes" id="UP000182192"/>
    </source>
</evidence>
<name>A0A1I1M622_RUMAL</name>
<reference evidence="1 2" key="1">
    <citation type="submission" date="2016-10" db="EMBL/GenBank/DDBJ databases">
        <authorList>
            <person name="de Groot N.N."/>
        </authorList>
    </citation>
    <scope>NUCLEOTIDE SEQUENCE [LARGE SCALE GENOMIC DNA]</scope>
    <source>
        <strain evidence="1 2">AR67</strain>
    </source>
</reference>
<sequence>MTPFMSKTQVEISQIEKADLIRYYIIPENTQALLLIYNGNKSINLCEYDDFFSMLAKAADRLYLKCPESCFDEYTSEIMENRKRLSSPGRFSFIAECRKHGEKALPFGTGMFSENFIGYFLSKIYSDAEAEFKLSNIKGNRNRYMISCTVNGNEKVLPCSFTSQDNQHVYTLANLFDGNHTAKVTVMYAHGKTEVITQSFTDREIRHEYLYDIRNNILRSRMIEDEQVIFYDESSPDLEKADMSEEVRLICSIGSDNVKGALLPWDEKVFMSDKETIYDNRSELITQICEEELYDDRKSEFSVVHEVFRHKNKMFVQSRMCCTRLIKSLDSSQEGYYYRQISGGEIKNINEDLLGIPGAKIIDRYLHKDNE</sequence>
<gene>
    <name evidence="1" type="ORF">SAMN02910406_02356</name>
</gene>
<dbReference type="RefSeq" id="WP_074962021.1">
    <property type="nucleotide sequence ID" value="NZ_FOKQ01000020.1"/>
</dbReference>
<proteinExistence type="predicted"/>
<evidence type="ECO:0000313" key="1">
    <source>
        <dbReference type="EMBL" id="SFC77100.1"/>
    </source>
</evidence>